<keyword evidence="3" id="KW-1185">Reference proteome</keyword>
<reference evidence="2" key="1">
    <citation type="submission" date="2016-01" db="EMBL/GenBank/DDBJ databases">
        <authorList>
            <person name="Mcilroy J.S."/>
            <person name="Karst M S."/>
            <person name="Albertsen M."/>
        </authorList>
    </citation>
    <scope>NUCLEOTIDE SEQUENCE</scope>
    <source>
        <strain evidence="2">Cfx-K</strain>
    </source>
</reference>
<accession>A0A160T426</accession>
<dbReference type="Proteomes" id="UP000215027">
    <property type="component" value="Chromosome I"/>
</dbReference>
<dbReference type="OrthoDB" id="637094at2"/>
<organism evidence="2 3">
    <name type="scientific">Candidatus Promineifilum breve</name>
    <dbReference type="NCBI Taxonomy" id="1806508"/>
    <lineage>
        <taxon>Bacteria</taxon>
        <taxon>Bacillati</taxon>
        <taxon>Chloroflexota</taxon>
        <taxon>Ardenticatenia</taxon>
        <taxon>Candidatus Promineifilales</taxon>
        <taxon>Candidatus Promineifilaceae</taxon>
        <taxon>Candidatus Promineifilum</taxon>
    </lineage>
</organism>
<feature type="transmembrane region" description="Helical" evidence="1">
    <location>
        <begin position="355"/>
        <end position="375"/>
    </location>
</feature>
<feature type="transmembrane region" description="Helical" evidence="1">
    <location>
        <begin position="284"/>
        <end position="306"/>
    </location>
</feature>
<dbReference type="KEGG" id="pbf:CFX0092_A3113"/>
<feature type="transmembrane region" description="Helical" evidence="1">
    <location>
        <begin position="425"/>
        <end position="445"/>
    </location>
</feature>
<feature type="transmembrane region" description="Helical" evidence="1">
    <location>
        <begin position="387"/>
        <end position="405"/>
    </location>
</feature>
<keyword evidence="1" id="KW-0812">Transmembrane</keyword>
<protein>
    <recommendedName>
        <fullName evidence="4">DUF4153 domain-containing protein</fullName>
    </recommendedName>
</protein>
<dbReference type="EMBL" id="LN890655">
    <property type="protein sequence ID" value="CUS04991.2"/>
    <property type="molecule type" value="Genomic_DNA"/>
</dbReference>
<evidence type="ECO:0000313" key="3">
    <source>
        <dbReference type="Proteomes" id="UP000215027"/>
    </source>
</evidence>
<keyword evidence="1" id="KW-1133">Transmembrane helix</keyword>
<sequence>MSYQELVTTLAEDPEHLEQAYQAALKAGEADAFRQAIAAGRTAAPDNLLYAAWFYRLQHAATQVKGAFIKWGWAIPLALLNGLLFWWLSDFERFTTQIGFRPETLQDYLPTLVFLAAPLAAVFVLAYLVATGPRRWQRAALIGAVLVAAAAYVLWAYPRLGTRPYQEQYLTLMVMHLPLLAWAGVGLYLIADHRDPANRFAFLIKSLEVFVMGGLFVIAGGLFTGLTIALFSALGIEPSELVMRLFIAGGGGLLPVIAVAVIYNPAASPARQAFDEGLSKLVALLMRVMLPLTFLVLVVYLAFIPFNFREPFDNRDVLIIYNGMLFAVIALLVGATPISLSDLSPTVARWLRRGIVAVAALALVVSLYALAAIVYRTALDRLTPNRLAFIGWNVVNIGLLILLLVKQARAGSAGWLDGLHRAFSVGTVAYTVWTLAVIVLLPWLFGIDQGAIDALPSAVQELIYEVPEPILLKCDGSPHIYLLDQGQKRWIDNIATFTDRGYVWKDVQFLQCDDLRAIPDGEPIPADAGPPPQP</sequence>
<evidence type="ECO:0000256" key="1">
    <source>
        <dbReference type="SAM" id="Phobius"/>
    </source>
</evidence>
<feature type="transmembrane region" description="Helical" evidence="1">
    <location>
        <begin position="318"/>
        <end position="343"/>
    </location>
</feature>
<keyword evidence="1" id="KW-0472">Membrane</keyword>
<gene>
    <name evidence="2" type="ORF">CFX0092_A3113</name>
</gene>
<feature type="transmembrane region" description="Helical" evidence="1">
    <location>
        <begin position="169"/>
        <end position="190"/>
    </location>
</feature>
<dbReference type="AlphaFoldDB" id="A0A160T426"/>
<dbReference type="RefSeq" id="WP_095044261.1">
    <property type="nucleotide sequence ID" value="NZ_LN890655.1"/>
</dbReference>
<feature type="transmembrane region" description="Helical" evidence="1">
    <location>
        <begin position="108"/>
        <end position="130"/>
    </location>
</feature>
<feature type="transmembrane region" description="Helical" evidence="1">
    <location>
        <begin position="139"/>
        <end position="157"/>
    </location>
</feature>
<feature type="transmembrane region" description="Helical" evidence="1">
    <location>
        <begin position="210"/>
        <end position="236"/>
    </location>
</feature>
<name>A0A160T426_9CHLR</name>
<feature type="transmembrane region" description="Helical" evidence="1">
    <location>
        <begin position="68"/>
        <end position="88"/>
    </location>
</feature>
<evidence type="ECO:0000313" key="2">
    <source>
        <dbReference type="EMBL" id="CUS04991.2"/>
    </source>
</evidence>
<proteinExistence type="predicted"/>
<evidence type="ECO:0008006" key="4">
    <source>
        <dbReference type="Google" id="ProtNLM"/>
    </source>
</evidence>
<feature type="transmembrane region" description="Helical" evidence="1">
    <location>
        <begin position="242"/>
        <end position="263"/>
    </location>
</feature>